<dbReference type="GO" id="GO:0046933">
    <property type="term" value="F:proton-transporting ATP synthase activity, rotational mechanism"/>
    <property type="evidence" value="ECO:0007669"/>
    <property type="project" value="UniProtKB-UniRule"/>
</dbReference>
<evidence type="ECO:0000256" key="3">
    <source>
        <dbReference type="ARBA" id="ARBA00007681"/>
    </source>
</evidence>
<dbReference type="GO" id="GO:0045259">
    <property type="term" value="C:proton-transporting ATP synthase complex"/>
    <property type="evidence" value="ECO:0007669"/>
    <property type="project" value="UniProtKB-KW"/>
</dbReference>
<comment type="function">
    <text evidence="1 10">Produces ATP from ADP in the presence of a proton gradient across the membrane. The gamma chain is believed to be important in regulating ATPase activity and the flow of protons through the CF(0) complex.</text>
</comment>
<dbReference type="CDD" id="cd12151">
    <property type="entry name" value="F1-ATPase_gamma"/>
    <property type="match status" value="1"/>
</dbReference>
<keyword evidence="7 10" id="KW-0472">Membrane</keyword>
<evidence type="ECO:0000256" key="5">
    <source>
        <dbReference type="ARBA" id="ARBA00022781"/>
    </source>
</evidence>
<dbReference type="RefSeq" id="WP_099263723.1">
    <property type="nucleotide sequence ID" value="NZ_NIZW01000031.1"/>
</dbReference>
<dbReference type="Gene3D" id="3.40.1380.10">
    <property type="match status" value="1"/>
</dbReference>
<dbReference type="GO" id="GO:0005524">
    <property type="term" value="F:ATP binding"/>
    <property type="evidence" value="ECO:0007669"/>
    <property type="project" value="UniProtKB-UniRule"/>
</dbReference>
<evidence type="ECO:0000256" key="9">
    <source>
        <dbReference type="ARBA" id="ARBA00023310"/>
    </source>
</evidence>
<keyword evidence="5 10" id="KW-0375">Hydrogen ion transport</keyword>
<name>A0A2G1VZD8_9BACT</name>
<gene>
    <name evidence="10 11" type="primary">atpG</name>
    <name evidence="11" type="ORF">CEE69_26980</name>
</gene>
<keyword evidence="12" id="KW-1185">Reference proteome</keyword>
<dbReference type="EMBL" id="NIZW01000031">
    <property type="protein sequence ID" value="PHQ32158.1"/>
    <property type="molecule type" value="Genomic_DNA"/>
</dbReference>
<dbReference type="OrthoDB" id="9812769at2"/>
<accession>A0A2G1VZD8</accession>
<evidence type="ECO:0000256" key="6">
    <source>
        <dbReference type="ARBA" id="ARBA00023065"/>
    </source>
</evidence>
<protein>
    <recommendedName>
        <fullName evidence="10">ATP synthase gamma chain</fullName>
    </recommendedName>
    <alternativeName>
        <fullName evidence="10">ATP synthase F1 sector gamma subunit</fullName>
    </alternativeName>
    <alternativeName>
        <fullName evidence="10">F-ATPase gamma subunit</fullName>
    </alternativeName>
</protein>
<dbReference type="HAMAP" id="MF_00815">
    <property type="entry name" value="ATP_synth_gamma_bact"/>
    <property type="match status" value="1"/>
</dbReference>
<evidence type="ECO:0000256" key="4">
    <source>
        <dbReference type="ARBA" id="ARBA00022448"/>
    </source>
</evidence>
<evidence type="ECO:0000256" key="10">
    <source>
        <dbReference type="HAMAP-Rule" id="MF_00815"/>
    </source>
</evidence>
<dbReference type="PANTHER" id="PTHR11693:SF22">
    <property type="entry name" value="ATP SYNTHASE SUBUNIT GAMMA, MITOCHONDRIAL"/>
    <property type="match status" value="1"/>
</dbReference>
<sequence length="296" mass="32706">MANARALDKRRKSIRNIRKITRTMELIATARYKKAMDRAAAATAYTEQITKIVSRLADAGLDVQHPLLEQREKINTTRVLVLASNRGLCGGYNASILRTALPRIKSLRESIPNVIIDASGKRGVNGLKFRGIDTEQQFLQFEDQPAYDDVEKIAEGYLAEYITGKIDRLDVVYTKFISTSKQEAVIETLLPLGSLADESDSDLAGSDETNAEYEFLPSAESILEEVVPTSFKVKLFKCFLDAAVSEQVARMIAMKGATESAGDMIKQLSMTYNRARQSQITGEIMEIIGGVEALEG</sequence>
<comment type="subunit">
    <text evidence="10">F-type ATPases have 2 components, CF(1) - the catalytic core - and CF(0) - the membrane proton channel. CF(1) has five subunits: alpha(3), beta(3), gamma(1), delta(1), epsilon(1). CF(0) has three main subunits: a, b and c.</text>
</comment>
<dbReference type="PRINTS" id="PR00126">
    <property type="entry name" value="ATPASEGAMMA"/>
</dbReference>
<dbReference type="GO" id="GO:0042777">
    <property type="term" value="P:proton motive force-driven plasma membrane ATP synthesis"/>
    <property type="evidence" value="ECO:0007669"/>
    <property type="project" value="UniProtKB-UniRule"/>
</dbReference>
<evidence type="ECO:0000256" key="7">
    <source>
        <dbReference type="ARBA" id="ARBA00023136"/>
    </source>
</evidence>
<keyword evidence="4 10" id="KW-0813">Transport</keyword>
<keyword evidence="6 10" id="KW-0406">Ion transport</keyword>
<comment type="similarity">
    <text evidence="3 10">Belongs to the ATPase gamma chain family.</text>
</comment>
<evidence type="ECO:0000313" key="11">
    <source>
        <dbReference type="EMBL" id="PHQ32158.1"/>
    </source>
</evidence>
<reference evidence="11 12" key="1">
    <citation type="submission" date="2017-06" db="EMBL/GenBank/DDBJ databases">
        <title>Description of Rhodopirellula bahusiensis sp. nov.</title>
        <authorList>
            <person name="Kizina J."/>
            <person name="Harder J."/>
        </authorList>
    </citation>
    <scope>NUCLEOTIDE SEQUENCE [LARGE SCALE GENOMIC DNA]</scope>
    <source>
        <strain evidence="11 12">SWK21</strain>
    </source>
</reference>
<dbReference type="NCBIfam" id="TIGR01146">
    <property type="entry name" value="ATPsyn_F1gamma"/>
    <property type="match status" value="1"/>
</dbReference>
<keyword evidence="10" id="KW-1003">Cell membrane</keyword>
<dbReference type="GeneID" id="90611529"/>
<evidence type="ECO:0000256" key="8">
    <source>
        <dbReference type="ARBA" id="ARBA00023196"/>
    </source>
</evidence>
<dbReference type="GO" id="GO:0005886">
    <property type="term" value="C:plasma membrane"/>
    <property type="evidence" value="ECO:0007669"/>
    <property type="project" value="UniProtKB-SubCell"/>
</dbReference>
<evidence type="ECO:0000313" key="12">
    <source>
        <dbReference type="Proteomes" id="UP000225740"/>
    </source>
</evidence>
<dbReference type="Pfam" id="PF00231">
    <property type="entry name" value="ATP-synt"/>
    <property type="match status" value="1"/>
</dbReference>
<dbReference type="InterPro" id="IPR035968">
    <property type="entry name" value="ATP_synth_F1_ATPase_gsu"/>
</dbReference>
<dbReference type="SUPFAM" id="SSF52943">
    <property type="entry name" value="ATP synthase (F1-ATPase), gamma subunit"/>
    <property type="match status" value="1"/>
</dbReference>
<comment type="caution">
    <text evidence="11">The sequence shown here is derived from an EMBL/GenBank/DDBJ whole genome shotgun (WGS) entry which is preliminary data.</text>
</comment>
<keyword evidence="8 10" id="KW-0139">CF(1)</keyword>
<evidence type="ECO:0000256" key="2">
    <source>
        <dbReference type="ARBA" id="ARBA00004170"/>
    </source>
</evidence>
<evidence type="ECO:0000256" key="1">
    <source>
        <dbReference type="ARBA" id="ARBA00003456"/>
    </source>
</evidence>
<keyword evidence="9 10" id="KW-0066">ATP synthesis</keyword>
<dbReference type="AlphaFoldDB" id="A0A2G1VZD8"/>
<organism evidence="11 12">
    <name type="scientific">Rhodopirellula bahusiensis</name>
    <dbReference type="NCBI Taxonomy" id="2014065"/>
    <lineage>
        <taxon>Bacteria</taxon>
        <taxon>Pseudomonadati</taxon>
        <taxon>Planctomycetota</taxon>
        <taxon>Planctomycetia</taxon>
        <taxon>Pirellulales</taxon>
        <taxon>Pirellulaceae</taxon>
        <taxon>Rhodopirellula</taxon>
    </lineage>
</organism>
<dbReference type="Gene3D" id="1.10.287.80">
    <property type="entry name" value="ATP synthase, gamma subunit, helix hairpin domain"/>
    <property type="match status" value="1"/>
</dbReference>
<dbReference type="PANTHER" id="PTHR11693">
    <property type="entry name" value="ATP SYNTHASE GAMMA CHAIN"/>
    <property type="match status" value="1"/>
</dbReference>
<comment type="subcellular location">
    <subcellularLocation>
        <location evidence="10">Cell membrane</location>
        <topology evidence="10">Peripheral membrane protein</topology>
    </subcellularLocation>
    <subcellularLocation>
        <location evidence="2">Membrane</location>
        <topology evidence="2">Peripheral membrane protein</topology>
    </subcellularLocation>
</comment>
<proteinExistence type="inferred from homology"/>
<dbReference type="InterPro" id="IPR000131">
    <property type="entry name" value="ATP_synth_F1_gsu"/>
</dbReference>
<dbReference type="Proteomes" id="UP000225740">
    <property type="component" value="Unassembled WGS sequence"/>
</dbReference>